<reference evidence="2" key="1">
    <citation type="journal article" date="2024" name="Front. Bioeng. Biotechnol.">
        <title>Genome-scale model development and genomic sequencing of the oleaginous clade Lipomyces.</title>
        <authorList>
            <person name="Czajka J.J."/>
            <person name="Han Y."/>
            <person name="Kim J."/>
            <person name="Mondo S.J."/>
            <person name="Hofstad B.A."/>
            <person name="Robles A."/>
            <person name="Haridas S."/>
            <person name="Riley R."/>
            <person name="LaButti K."/>
            <person name="Pangilinan J."/>
            <person name="Andreopoulos W."/>
            <person name="Lipzen A."/>
            <person name="Yan J."/>
            <person name="Wang M."/>
            <person name="Ng V."/>
            <person name="Grigoriev I.V."/>
            <person name="Spatafora J.W."/>
            <person name="Magnuson J.K."/>
            <person name="Baker S.E."/>
            <person name="Pomraning K.R."/>
        </authorList>
    </citation>
    <scope>NUCLEOTIDE SEQUENCE [LARGE SCALE GENOMIC DNA]</scope>
    <source>
        <strain evidence="2">CBS 7786</strain>
    </source>
</reference>
<sequence>MPRSPSLTFRGLFRKSSRERHKLDSDTFYSFDDQDDDTLISRELEDAQLRMHRRASIPTQFYVDDQSPSSVALDNYEYILISPDNSSCDKPRWRTLRSIKGSFRRKRPSSRQDRKPESREDTKEGWDISNSCAEMSYVNCENKKNLYDDSDNITSKDLGTRTTSSNRWGTLMKKMSIRKKGDKLKPLVVDFNTVNQNSRMYANDSCYYTVTVPISPYTERSVRSVRSSSFPERYSDASSSLSVRFKDQYSQPRSRKRSNRFGKWDTSHSRSWTLGTFRYLEADPYNNRVKQYLDAYRNLSRQQRHPRYEQLLDSARLLSARAAVFQCLGME</sequence>
<proteinExistence type="predicted"/>
<dbReference type="EMBL" id="MU971471">
    <property type="protein sequence ID" value="KAK9234495.1"/>
    <property type="molecule type" value="Genomic_DNA"/>
</dbReference>
<comment type="caution">
    <text evidence="1">The sequence shown here is derived from an EMBL/GenBank/DDBJ whole genome shotgun (WGS) entry which is preliminary data.</text>
</comment>
<dbReference type="Proteomes" id="UP001433508">
    <property type="component" value="Unassembled WGS sequence"/>
</dbReference>
<evidence type="ECO:0000313" key="2">
    <source>
        <dbReference type="Proteomes" id="UP001433508"/>
    </source>
</evidence>
<protein>
    <submittedName>
        <fullName evidence="1">Uncharacterized protein</fullName>
    </submittedName>
</protein>
<gene>
    <name evidence="1" type="ORF">V1525DRAFT_350108</name>
</gene>
<accession>A0ACC3SS78</accession>
<organism evidence="1 2">
    <name type="scientific">Lipomyces kononenkoae</name>
    <name type="common">Yeast</name>
    <dbReference type="NCBI Taxonomy" id="34357"/>
    <lineage>
        <taxon>Eukaryota</taxon>
        <taxon>Fungi</taxon>
        <taxon>Dikarya</taxon>
        <taxon>Ascomycota</taxon>
        <taxon>Saccharomycotina</taxon>
        <taxon>Lipomycetes</taxon>
        <taxon>Lipomycetales</taxon>
        <taxon>Lipomycetaceae</taxon>
        <taxon>Lipomyces</taxon>
    </lineage>
</organism>
<name>A0ACC3SS78_LIPKO</name>
<evidence type="ECO:0000313" key="1">
    <source>
        <dbReference type="EMBL" id="KAK9234495.1"/>
    </source>
</evidence>
<keyword evidence="2" id="KW-1185">Reference proteome</keyword>